<proteinExistence type="predicted"/>
<sequence>MAHIGVSVSDDTKRKWADYVESSDHGSMSELVRTAVRKEIRSDGGADLPREAERRINQIAENQERITRQMESLSEEFEDVSEAATDQYPEHIVELADDVAAELDELPADRFGDLRAKAKDELRSLAIRVCDDPTKAGEVGEALDYLSENLSYIKTAPQGPSDYYRVRRD</sequence>
<evidence type="ECO:0000313" key="2">
    <source>
        <dbReference type="EMBL" id="MDB2294359.1"/>
    </source>
</evidence>
<evidence type="ECO:0008006" key="4">
    <source>
        <dbReference type="Google" id="ProtNLM"/>
    </source>
</evidence>
<organism evidence="2 3">
    <name type="scientific">Halorubrum ezzemoulense</name>
    <name type="common">Halorubrum chaoviator</name>
    <dbReference type="NCBI Taxonomy" id="337243"/>
    <lineage>
        <taxon>Archaea</taxon>
        <taxon>Methanobacteriati</taxon>
        <taxon>Methanobacteriota</taxon>
        <taxon>Stenosarchaea group</taxon>
        <taxon>Halobacteria</taxon>
        <taxon>Halobacteriales</taxon>
        <taxon>Haloferacaceae</taxon>
        <taxon>Halorubrum</taxon>
    </lineage>
</organism>
<dbReference type="Proteomes" id="UP001210528">
    <property type="component" value="Unassembled WGS sequence"/>
</dbReference>
<name>A0ABT4Z8E5_HALEZ</name>
<protein>
    <recommendedName>
        <fullName evidence="4">Ribbon-helix-helix protein CopG domain-containing protein</fullName>
    </recommendedName>
</protein>
<dbReference type="RefSeq" id="WP_271903830.1">
    <property type="nucleotide sequence ID" value="NZ_JAQLUK010000094.1"/>
</dbReference>
<reference evidence="2 3" key="1">
    <citation type="submission" date="2023-01" db="EMBL/GenBank/DDBJ databases">
        <title>Halorubrum ezzemoulense from Santa Pola, Spain.</title>
        <authorList>
            <person name="Feng Y."/>
            <person name="Louyakis A.S."/>
            <person name="Gogarten J.P."/>
        </authorList>
    </citation>
    <scope>NUCLEOTIDE SEQUENCE [LARGE SCALE GENOMIC DNA]</scope>
    <source>
        <strain evidence="2 3">AMM015</strain>
    </source>
</reference>
<evidence type="ECO:0000256" key="1">
    <source>
        <dbReference type="SAM" id="Coils"/>
    </source>
</evidence>
<dbReference type="EMBL" id="JAQLUK010000094">
    <property type="protein sequence ID" value="MDB2294359.1"/>
    <property type="molecule type" value="Genomic_DNA"/>
</dbReference>
<comment type="caution">
    <text evidence="2">The sequence shown here is derived from an EMBL/GenBank/DDBJ whole genome shotgun (WGS) entry which is preliminary data.</text>
</comment>
<accession>A0ABT4Z8E5</accession>
<evidence type="ECO:0000313" key="3">
    <source>
        <dbReference type="Proteomes" id="UP001210528"/>
    </source>
</evidence>
<feature type="coiled-coil region" evidence="1">
    <location>
        <begin position="56"/>
        <end position="83"/>
    </location>
</feature>
<keyword evidence="1" id="KW-0175">Coiled coil</keyword>
<gene>
    <name evidence="2" type="ORF">PM085_19295</name>
</gene>
<keyword evidence="3" id="KW-1185">Reference proteome</keyword>